<proteinExistence type="predicted"/>
<gene>
    <name evidence="6" type="primary">scpB</name>
    <name evidence="6" type="ORF">QEZ41_04055</name>
</gene>
<evidence type="ECO:0000256" key="3">
    <source>
        <dbReference type="ARBA" id="ARBA00022829"/>
    </source>
</evidence>
<dbReference type="EMBL" id="JAUCDY010000003">
    <property type="protein sequence ID" value="MDM7857449.1"/>
    <property type="molecule type" value="Genomic_DNA"/>
</dbReference>
<evidence type="ECO:0000256" key="5">
    <source>
        <dbReference type="SAM" id="MobiDB-lite"/>
    </source>
</evidence>
<dbReference type="Gene3D" id="1.10.10.10">
    <property type="entry name" value="Winged helix-like DNA-binding domain superfamily/Winged helix DNA-binding domain"/>
    <property type="match status" value="2"/>
</dbReference>
<protein>
    <submittedName>
        <fullName evidence="6">SMC-Scp complex subunit ScpB</fullName>
    </submittedName>
</protein>
<accession>A0ABT7SN84</accession>
<evidence type="ECO:0000256" key="2">
    <source>
        <dbReference type="ARBA" id="ARBA00022618"/>
    </source>
</evidence>
<dbReference type="Proteomes" id="UP001241056">
    <property type="component" value="Unassembled WGS sequence"/>
</dbReference>
<organism evidence="6 7">
    <name type="scientific">Thiopseudomonas acetoxidans</name>
    <dbReference type="NCBI Taxonomy" id="3041622"/>
    <lineage>
        <taxon>Bacteria</taxon>
        <taxon>Pseudomonadati</taxon>
        <taxon>Pseudomonadota</taxon>
        <taxon>Gammaproteobacteria</taxon>
        <taxon>Pseudomonadales</taxon>
        <taxon>Pseudomonadaceae</taxon>
        <taxon>Thiopseudomonas</taxon>
    </lineage>
</organism>
<dbReference type="SUPFAM" id="SSF46785">
    <property type="entry name" value="Winged helix' DNA-binding domain"/>
    <property type="match status" value="2"/>
</dbReference>
<dbReference type="InterPro" id="IPR036388">
    <property type="entry name" value="WH-like_DNA-bd_sf"/>
</dbReference>
<keyword evidence="7" id="KW-1185">Reference proteome</keyword>
<keyword evidence="3" id="KW-0159">Chromosome partition</keyword>
<feature type="compositionally biased region" description="Basic and acidic residues" evidence="5">
    <location>
        <begin position="196"/>
        <end position="211"/>
    </location>
</feature>
<dbReference type="PANTHER" id="PTHR34298:SF2">
    <property type="entry name" value="SEGREGATION AND CONDENSATION PROTEIN B"/>
    <property type="match status" value="1"/>
</dbReference>
<evidence type="ECO:0000313" key="6">
    <source>
        <dbReference type="EMBL" id="MDM7857449.1"/>
    </source>
</evidence>
<dbReference type="PANTHER" id="PTHR34298">
    <property type="entry name" value="SEGREGATION AND CONDENSATION PROTEIN B"/>
    <property type="match status" value="1"/>
</dbReference>
<dbReference type="RefSeq" id="WP_289410103.1">
    <property type="nucleotide sequence ID" value="NZ_JAUCDY010000003.1"/>
</dbReference>
<reference evidence="6 7" key="1">
    <citation type="submission" date="2023-06" db="EMBL/GenBank/DDBJ databases">
        <title>Thiopseudomonas sp. CY1220 draft genome sequence.</title>
        <authorList>
            <person name="Zhao G."/>
            <person name="An M."/>
        </authorList>
    </citation>
    <scope>NUCLEOTIDE SEQUENCE [LARGE SCALE GENOMIC DNA]</scope>
    <source>
        <strain evidence="6 7">CY1220</strain>
    </source>
</reference>
<evidence type="ECO:0000256" key="4">
    <source>
        <dbReference type="ARBA" id="ARBA00023306"/>
    </source>
</evidence>
<dbReference type="InterPro" id="IPR036390">
    <property type="entry name" value="WH_DNA-bd_sf"/>
</dbReference>
<feature type="region of interest" description="Disordered" evidence="5">
    <location>
        <begin position="196"/>
        <end position="217"/>
    </location>
</feature>
<keyword evidence="1" id="KW-0963">Cytoplasm</keyword>
<keyword evidence="2" id="KW-0132">Cell division</keyword>
<sequence>MTTVAKHSDQLATILQAVLLAHGKPLNMSLLVELFAAEQLNAATIQQGLRKLADNLQGSALELKELASGYRIQIRQEFAHYIGRLWEERPQRYSRALLETLALIAYKQPVTRGEIEDVRGVAVGSQIIKTLQERDWIKVVGYKDVPGKPAMLATTKAFLDYFNLSSLDQLPPLKEVRDLSTAFDKLQENLLETVDKSVSAEDSESTQHDDSESTPLRELSFSSLLAELESMETNLKTDFDDLLEPQGSDSDNA</sequence>
<keyword evidence="4" id="KW-0131">Cell cycle</keyword>
<evidence type="ECO:0000256" key="1">
    <source>
        <dbReference type="ARBA" id="ARBA00022490"/>
    </source>
</evidence>
<comment type="caution">
    <text evidence="6">The sequence shown here is derived from an EMBL/GenBank/DDBJ whole genome shotgun (WGS) entry which is preliminary data.</text>
</comment>
<evidence type="ECO:0000313" key="7">
    <source>
        <dbReference type="Proteomes" id="UP001241056"/>
    </source>
</evidence>
<dbReference type="NCBIfam" id="TIGR00281">
    <property type="entry name" value="SMC-Scp complex subunit ScpB"/>
    <property type="match status" value="1"/>
</dbReference>
<dbReference type="InterPro" id="IPR005234">
    <property type="entry name" value="ScpB_csome_segregation"/>
</dbReference>
<name>A0ABT7SN84_9GAMM</name>
<dbReference type="Pfam" id="PF04079">
    <property type="entry name" value="SMC_ScpB"/>
    <property type="match status" value="1"/>
</dbReference>